<gene>
    <name evidence="4" type="ORF">SAMN02745171_00916</name>
</gene>
<dbReference type="GO" id="GO:0035591">
    <property type="term" value="F:signaling adaptor activity"/>
    <property type="evidence" value="ECO:0007669"/>
    <property type="project" value="TreeGrafter"/>
</dbReference>
<dbReference type="AlphaFoldDB" id="A0A1T4MWC2"/>
<keyword evidence="3" id="KW-0732">Signal</keyword>
<name>A0A1T4MWC2_9PORP</name>
<dbReference type="Proteomes" id="UP000190121">
    <property type="component" value="Unassembled WGS sequence"/>
</dbReference>
<evidence type="ECO:0000313" key="5">
    <source>
        <dbReference type="Proteomes" id="UP000190121"/>
    </source>
</evidence>
<evidence type="ECO:0000256" key="1">
    <source>
        <dbReference type="ARBA" id="ARBA00022614"/>
    </source>
</evidence>
<dbReference type="EMBL" id="FUXE01000008">
    <property type="protein sequence ID" value="SJZ71146.1"/>
    <property type="molecule type" value="Genomic_DNA"/>
</dbReference>
<keyword evidence="1" id="KW-0433">Leucine-rich repeat</keyword>
<accession>A0A1T4MWC2</accession>
<dbReference type="PANTHER" id="PTHR47566:SF1">
    <property type="entry name" value="PROTEIN NUD1"/>
    <property type="match status" value="1"/>
</dbReference>
<dbReference type="SUPFAM" id="SSF52058">
    <property type="entry name" value="L domain-like"/>
    <property type="match status" value="1"/>
</dbReference>
<evidence type="ECO:0008006" key="6">
    <source>
        <dbReference type="Google" id="ProtNLM"/>
    </source>
</evidence>
<keyword evidence="5" id="KW-1185">Reference proteome</keyword>
<reference evidence="5" key="1">
    <citation type="submission" date="2017-02" db="EMBL/GenBank/DDBJ databases">
        <authorList>
            <person name="Varghese N."/>
            <person name="Submissions S."/>
        </authorList>
    </citation>
    <scope>NUCLEOTIDE SEQUENCE [LARGE SCALE GENOMIC DNA]</scope>
    <source>
        <strain evidence="5">ATCC 51356</strain>
    </source>
</reference>
<evidence type="ECO:0000256" key="3">
    <source>
        <dbReference type="SAM" id="SignalP"/>
    </source>
</evidence>
<dbReference type="RefSeq" id="WP_078736851.1">
    <property type="nucleotide sequence ID" value="NZ_FUXE01000008.1"/>
</dbReference>
<organism evidence="4 5">
    <name type="scientific">Porphyromonas circumdentaria</name>
    <dbReference type="NCBI Taxonomy" id="29524"/>
    <lineage>
        <taxon>Bacteria</taxon>
        <taxon>Pseudomonadati</taxon>
        <taxon>Bacteroidota</taxon>
        <taxon>Bacteroidia</taxon>
        <taxon>Bacteroidales</taxon>
        <taxon>Porphyromonadaceae</taxon>
        <taxon>Porphyromonas</taxon>
    </lineage>
</organism>
<evidence type="ECO:0000256" key="2">
    <source>
        <dbReference type="ARBA" id="ARBA00022737"/>
    </source>
</evidence>
<dbReference type="InterPro" id="IPR052574">
    <property type="entry name" value="CDIRP"/>
</dbReference>
<evidence type="ECO:0000313" key="4">
    <source>
        <dbReference type="EMBL" id="SJZ71146.1"/>
    </source>
</evidence>
<keyword evidence="2" id="KW-0677">Repeat</keyword>
<protein>
    <recommendedName>
        <fullName evidence="6">Por secretion system C-terminal sorting domain-containing protein</fullName>
    </recommendedName>
</protein>
<dbReference type="OrthoDB" id="1014043at2"/>
<feature type="signal peptide" evidence="3">
    <location>
        <begin position="1"/>
        <end position="29"/>
    </location>
</feature>
<sequence>MKFFVKRRITHTTLIVVFLTLLPCSSLFAQHRVTMTTEHKIGDKLNRDDFWVNEDSGVGVTIVGLEKINNSTHKVTSQNIEITGNITELNCGDIKLTALDVTEAPELTNLDCRGNKLPSLDVSKNTKLTYLACGGNLITSISLPNHKALKFLNCSRSPSLSNVDLSGVEALKSLYIHNCPLLESVDLSKSSKLEIIHGFESNLNALDVSKSPLLETLNIYGNKIKKLDLTENHKLITLSCYQNELESLLISSQAPLNGIHIYHNKLDRGAMFEFIQSLPKNTEAPINIYVIDKNTVVPSENVCSNTLVSLAKKKGFVMYDFNGSEEKEYLGEGEYPTLTFTTEIPINETLTMLIEGEDALVYDGLVEVSKGVFKVLEPNVLIEGSVTKLSIPKAKLTALETSLCPTLSLLDCSSNALSSLDLSNNEQLKEVRCEKNLLAELRVTPKAPLLLVHCHKNAIKGKKSSLLIGSLPSYKDTHMAEEAQLCIITTEKGENNAFLEEDIAMAREKGWKVYRFNGTEYELYTSIEEIINSGINIAFDKERKEFSIENLLGPTEIVVWSLTGEVVYRNLARGNATKLNLDFLPSGVYLLSIGKKAVKIVL</sequence>
<proteinExistence type="predicted"/>
<feature type="chain" id="PRO_5010518498" description="Por secretion system C-terminal sorting domain-containing protein" evidence="3">
    <location>
        <begin position="30"/>
        <end position="602"/>
    </location>
</feature>
<dbReference type="PANTHER" id="PTHR47566">
    <property type="match status" value="1"/>
</dbReference>
<dbReference type="InterPro" id="IPR032675">
    <property type="entry name" value="LRR_dom_sf"/>
</dbReference>
<dbReference type="Gene3D" id="3.80.10.10">
    <property type="entry name" value="Ribonuclease Inhibitor"/>
    <property type="match status" value="2"/>
</dbReference>